<dbReference type="Proteomes" id="UP001329430">
    <property type="component" value="Chromosome 3"/>
</dbReference>
<dbReference type="AlphaFoldDB" id="A0AAN7VHN0"/>
<evidence type="ECO:0000256" key="10">
    <source>
        <dbReference type="SAM" id="Coils"/>
    </source>
</evidence>
<dbReference type="PANTHER" id="PTHR46685">
    <property type="entry name" value="28S RIBOSOMAL PROTEIN S15, MITOCHONDRIAL"/>
    <property type="match status" value="1"/>
</dbReference>
<dbReference type="EMBL" id="JAVRBK010000003">
    <property type="protein sequence ID" value="KAK5645701.1"/>
    <property type="molecule type" value="Genomic_DNA"/>
</dbReference>
<feature type="coiled-coil region" evidence="10">
    <location>
        <begin position="247"/>
        <end position="274"/>
    </location>
</feature>
<keyword evidence="6 9" id="KW-0687">Ribonucleoprotein</keyword>
<dbReference type="SUPFAM" id="SSF47060">
    <property type="entry name" value="S15/NS1 RNA-binding domain"/>
    <property type="match status" value="1"/>
</dbReference>
<comment type="similarity">
    <text evidence="2 9">Belongs to the universal ribosomal protein uS15 family.</text>
</comment>
<dbReference type="InterPro" id="IPR000589">
    <property type="entry name" value="Ribosomal_uS15"/>
</dbReference>
<dbReference type="GO" id="GO:0005763">
    <property type="term" value="C:mitochondrial small ribosomal subunit"/>
    <property type="evidence" value="ECO:0007669"/>
    <property type="project" value="TreeGrafter"/>
</dbReference>
<reference evidence="11 12" key="1">
    <citation type="journal article" date="2024" name="Insects">
        <title>An Improved Chromosome-Level Genome Assembly of the Firefly Pyrocoelia pectoralis.</title>
        <authorList>
            <person name="Fu X."/>
            <person name="Meyer-Rochow V.B."/>
            <person name="Ballantyne L."/>
            <person name="Zhu X."/>
        </authorList>
    </citation>
    <scope>NUCLEOTIDE SEQUENCE [LARGE SCALE GENOMIC DNA]</scope>
    <source>
        <strain evidence="11">XCY_ONT2</strain>
    </source>
</reference>
<dbReference type="PANTHER" id="PTHR46685:SF1">
    <property type="entry name" value="SMALL RIBOSOMAL SUBUNIT PROTEIN US15M"/>
    <property type="match status" value="1"/>
</dbReference>
<evidence type="ECO:0000313" key="11">
    <source>
        <dbReference type="EMBL" id="KAK5645701.1"/>
    </source>
</evidence>
<dbReference type="InterPro" id="IPR009068">
    <property type="entry name" value="uS15_NS1_RNA-bd_sf"/>
</dbReference>
<evidence type="ECO:0000256" key="3">
    <source>
        <dbReference type="ARBA" id="ARBA00022946"/>
    </source>
</evidence>
<evidence type="ECO:0000256" key="6">
    <source>
        <dbReference type="ARBA" id="ARBA00023274"/>
    </source>
</evidence>
<protein>
    <recommendedName>
        <fullName evidence="7">Small ribosomal subunit protein uS15m</fullName>
    </recommendedName>
    <alternativeName>
        <fullName evidence="8">28S ribosomal protein S15, mitochondrial</fullName>
    </alternativeName>
</protein>
<keyword evidence="10" id="KW-0175">Coiled coil</keyword>
<evidence type="ECO:0000256" key="8">
    <source>
        <dbReference type="ARBA" id="ARBA00035528"/>
    </source>
</evidence>
<keyword evidence="12" id="KW-1185">Reference proteome</keyword>
<evidence type="ECO:0000256" key="4">
    <source>
        <dbReference type="ARBA" id="ARBA00022980"/>
    </source>
</evidence>
<dbReference type="Gene3D" id="1.10.287.10">
    <property type="entry name" value="S15/NS1, RNA-binding"/>
    <property type="match status" value="1"/>
</dbReference>
<dbReference type="InterPro" id="IPR052137">
    <property type="entry name" value="uS15_ribosomal"/>
</dbReference>
<evidence type="ECO:0000256" key="7">
    <source>
        <dbReference type="ARBA" id="ARBA00035249"/>
    </source>
</evidence>
<name>A0AAN7VHN0_9COLE</name>
<keyword evidence="5" id="KW-0496">Mitochondrion</keyword>
<comment type="caution">
    <text evidence="11">The sequence shown here is derived from an EMBL/GenBank/DDBJ whole genome shotgun (WGS) entry which is preliminary data.</text>
</comment>
<keyword evidence="3" id="KW-0809">Transit peptide</keyword>
<proteinExistence type="inferred from homology"/>
<comment type="subcellular location">
    <subcellularLocation>
        <location evidence="1">Mitochondrion</location>
    </subcellularLocation>
</comment>
<dbReference type="Pfam" id="PF00312">
    <property type="entry name" value="Ribosomal_S15"/>
    <property type="match status" value="1"/>
</dbReference>
<accession>A0AAN7VHN0</accession>
<organism evidence="11 12">
    <name type="scientific">Pyrocoelia pectoralis</name>
    <dbReference type="NCBI Taxonomy" id="417401"/>
    <lineage>
        <taxon>Eukaryota</taxon>
        <taxon>Metazoa</taxon>
        <taxon>Ecdysozoa</taxon>
        <taxon>Arthropoda</taxon>
        <taxon>Hexapoda</taxon>
        <taxon>Insecta</taxon>
        <taxon>Pterygota</taxon>
        <taxon>Neoptera</taxon>
        <taxon>Endopterygota</taxon>
        <taxon>Coleoptera</taxon>
        <taxon>Polyphaga</taxon>
        <taxon>Elateriformia</taxon>
        <taxon>Elateroidea</taxon>
        <taxon>Lampyridae</taxon>
        <taxon>Lampyrinae</taxon>
        <taxon>Pyrocoelia</taxon>
    </lineage>
</organism>
<dbReference type="GO" id="GO:0032543">
    <property type="term" value="P:mitochondrial translation"/>
    <property type="evidence" value="ECO:0007669"/>
    <property type="project" value="TreeGrafter"/>
</dbReference>
<keyword evidence="4 9" id="KW-0689">Ribosomal protein</keyword>
<dbReference type="SMART" id="SM01387">
    <property type="entry name" value="Ribosomal_S15"/>
    <property type="match status" value="1"/>
</dbReference>
<evidence type="ECO:0000313" key="12">
    <source>
        <dbReference type="Proteomes" id="UP001329430"/>
    </source>
</evidence>
<gene>
    <name evidence="11" type="ORF">RI129_004165</name>
</gene>
<dbReference type="GO" id="GO:0003735">
    <property type="term" value="F:structural constituent of ribosome"/>
    <property type="evidence" value="ECO:0007669"/>
    <property type="project" value="InterPro"/>
</dbReference>
<sequence>MNIIRRAVFSNPLTSTLLICTRSYAFKSNLKIKWVRPTKIPCYDPAKSGDLVPMPEFDKTQFQLEFQKCKELASANDLVKRLFSLEYAPRHRTTQLYLRQLIDGTKRHNQDEGSIEAKIARWTGAIRAMQDLVKRFPHDVRLRVRIKELSDKRKKQLKYLRRWDYKKFEWLIDTLNIVYKPHPIDFRTVTRKESLRKLTNQHCDDIKNDRLKTYRLQLEAEQPDFLQEKIKALEFIRKEQEECNVCVTVTQTEIDDVRQQLRNLLQKRRDLNTKEE</sequence>
<evidence type="ECO:0000256" key="9">
    <source>
        <dbReference type="RuleBase" id="RU003919"/>
    </source>
</evidence>
<evidence type="ECO:0000256" key="2">
    <source>
        <dbReference type="ARBA" id="ARBA00008434"/>
    </source>
</evidence>
<dbReference type="GO" id="GO:0003723">
    <property type="term" value="F:RNA binding"/>
    <property type="evidence" value="ECO:0007669"/>
    <property type="project" value="TreeGrafter"/>
</dbReference>
<evidence type="ECO:0000256" key="1">
    <source>
        <dbReference type="ARBA" id="ARBA00004173"/>
    </source>
</evidence>
<evidence type="ECO:0000256" key="5">
    <source>
        <dbReference type="ARBA" id="ARBA00023128"/>
    </source>
</evidence>